<comment type="caution">
    <text evidence="1">The sequence shown here is derived from an EMBL/GenBank/DDBJ whole genome shotgun (WGS) entry which is preliminary data.</text>
</comment>
<proteinExistence type="predicted"/>
<evidence type="ECO:0000313" key="1">
    <source>
        <dbReference type="EMBL" id="MPC32234.1"/>
    </source>
</evidence>
<keyword evidence="2" id="KW-1185">Reference proteome</keyword>
<dbReference type="Proteomes" id="UP000324222">
    <property type="component" value="Unassembled WGS sequence"/>
</dbReference>
<sequence length="81" mass="8984">MVLHEVQIFESWGVFASLILVGLRTVTSHLFSWGEDDHGRTSAPNTNTPTLSQLLKPHTSTSFLSNTITLTSDENKKVMLV</sequence>
<name>A0A5B7EI77_PORTR</name>
<gene>
    <name evidence="1" type="ORF">E2C01_025542</name>
</gene>
<dbReference type="AlphaFoldDB" id="A0A5B7EI77"/>
<reference evidence="1 2" key="1">
    <citation type="submission" date="2019-05" db="EMBL/GenBank/DDBJ databases">
        <title>Another draft genome of Portunus trituberculatus and its Hox gene families provides insights of decapod evolution.</title>
        <authorList>
            <person name="Jeong J.-H."/>
            <person name="Song I."/>
            <person name="Kim S."/>
            <person name="Choi T."/>
            <person name="Kim D."/>
            <person name="Ryu S."/>
            <person name="Kim W."/>
        </authorList>
    </citation>
    <scope>NUCLEOTIDE SEQUENCE [LARGE SCALE GENOMIC DNA]</scope>
    <source>
        <tissue evidence="1">Muscle</tissue>
    </source>
</reference>
<dbReference type="EMBL" id="VSRR010002590">
    <property type="protein sequence ID" value="MPC32234.1"/>
    <property type="molecule type" value="Genomic_DNA"/>
</dbReference>
<accession>A0A5B7EI77</accession>
<evidence type="ECO:0000313" key="2">
    <source>
        <dbReference type="Proteomes" id="UP000324222"/>
    </source>
</evidence>
<protein>
    <submittedName>
        <fullName evidence="1">Uncharacterized protein</fullName>
    </submittedName>
</protein>
<organism evidence="1 2">
    <name type="scientific">Portunus trituberculatus</name>
    <name type="common">Swimming crab</name>
    <name type="synonym">Neptunus trituberculatus</name>
    <dbReference type="NCBI Taxonomy" id="210409"/>
    <lineage>
        <taxon>Eukaryota</taxon>
        <taxon>Metazoa</taxon>
        <taxon>Ecdysozoa</taxon>
        <taxon>Arthropoda</taxon>
        <taxon>Crustacea</taxon>
        <taxon>Multicrustacea</taxon>
        <taxon>Malacostraca</taxon>
        <taxon>Eumalacostraca</taxon>
        <taxon>Eucarida</taxon>
        <taxon>Decapoda</taxon>
        <taxon>Pleocyemata</taxon>
        <taxon>Brachyura</taxon>
        <taxon>Eubrachyura</taxon>
        <taxon>Portunoidea</taxon>
        <taxon>Portunidae</taxon>
        <taxon>Portuninae</taxon>
        <taxon>Portunus</taxon>
    </lineage>
</organism>